<proteinExistence type="inferred from homology"/>
<evidence type="ECO:0000313" key="5">
    <source>
        <dbReference type="EMBL" id="KAJ8918653.1"/>
    </source>
</evidence>
<evidence type="ECO:0000259" key="4">
    <source>
        <dbReference type="SMART" id="SM01017"/>
    </source>
</evidence>
<accession>A0AAV8VWL0</accession>
<dbReference type="Pfam" id="PF00339">
    <property type="entry name" value="Arrestin_N"/>
    <property type="match status" value="1"/>
</dbReference>
<keyword evidence="6" id="KW-1185">Reference proteome</keyword>
<keyword evidence="2" id="KW-0716">Sensory transduction</keyword>
<dbReference type="GO" id="GO:0015031">
    <property type="term" value="P:protein transport"/>
    <property type="evidence" value="ECO:0007669"/>
    <property type="project" value="TreeGrafter"/>
</dbReference>
<evidence type="ECO:0000256" key="1">
    <source>
        <dbReference type="ARBA" id="ARBA00005298"/>
    </source>
</evidence>
<dbReference type="InterPro" id="IPR011022">
    <property type="entry name" value="Arrestin_C-like"/>
</dbReference>
<dbReference type="Gene3D" id="2.60.40.640">
    <property type="match status" value="2"/>
</dbReference>
<dbReference type="InterPro" id="IPR011021">
    <property type="entry name" value="Arrestin-like_N"/>
</dbReference>
<evidence type="ECO:0000256" key="3">
    <source>
        <dbReference type="SAM" id="MobiDB-lite"/>
    </source>
</evidence>
<dbReference type="GO" id="GO:0005737">
    <property type="term" value="C:cytoplasm"/>
    <property type="evidence" value="ECO:0007669"/>
    <property type="project" value="TreeGrafter"/>
</dbReference>
<name>A0AAV8VWL0_9CUCU</name>
<sequence length="393" mass="43277">MSQCKVWLDNYNGQFYPGVQIQGKVVLNFDSDTKLRKVVVKILCHEHTEWMGTERYYDSQENQHKSRDTLFKGDNDVFSTEQILYGGLSGTTSLSRGQHMYPFTITLPNNLPGTYNGEYGSVSYRLLAIVDRPMAFDYEDQLIFVVVAPITLNTQATPELEAPSSYSEEKTICCWCCAQGPLSMDVNLPKKTLVSGETVNITARLTNMSNTNVEGINLQLIQKIICLTNEPSREEKETSNILVDINEVGLGAHGEHTYNFSVMLPANVPIPNFTECKLFKVEYVYKVVAKLPSVHKNLEVYMYPVVGNILSNQGYQGGFIPPSGGFVPITPPSGFDPGARYPPPVGGVPVYPQLAPTAPPADYNPKAQEAAGMAGGNAPSELPPPSYDSLNMN</sequence>
<dbReference type="InterPro" id="IPR014756">
    <property type="entry name" value="Ig_E-set"/>
</dbReference>
<dbReference type="Pfam" id="PF02752">
    <property type="entry name" value="Arrestin_C"/>
    <property type="match status" value="1"/>
</dbReference>
<comment type="similarity">
    <text evidence="1">Belongs to the arrestin family.</text>
</comment>
<dbReference type="InterPro" id="IPR014752">
    <property type="entry name" value="Arrestin-like_C"/>
</dbReference>
<evidence type="ECO:0000256" key="2">
    <source>
        <dbReference type="ARBA" id="ARBA00022606"/>
    </source>
</evidence>
<dbReference type="SUPFAM" id="SSF81296">
    <property type="entry name" value="E set domains"/>
    <property type="match status" value="2"/>
</dbReference>
<dbReference type="AlphaFoldDB" id="A0AAV8VWL0"/>
<dbReference type="EMBL" id="JANEYG010000024">
    <property type="protein sequence ID" value="KAJ8918653.1"/>
    <property type="molecule type" value="Genomic_DNA"/>
</dbReference>
<dbReference type="Proteomes" id="UP001159042">
    <property type="component" value="Unassembled WGS sequence"/>
</dbReference>
<comment type="caution">
    <text evidence="5">The sequence shown here is derived from an EMBL/GenBank/DDBJ whole genome shotgun (WGS) entry which is preliminary data.</text>
</comment>
<organism evidence="5 6">
    <name type="scientific">Exocentrus adspersus</name>
    <dbReference type="NCBI Taxonomy" id="1586481"/>
    <lineage>
        <taxon>Eukaryota</taxon>
        <taxon>Metazoa</taxon>
        <taxon>Ecdysozoa</taxon>
        <taxon>Arthropoda</taxon>
        <taxon>Hexapoda</taxon>
        <taxon>Insecta</taxon>
        <taxon>Pterygota</taxon>
        <taxon>Neoptera</taxon>
        <taxon>Endopterygota</taxon>
        <taxon>Coleoptera</taxon>
        <taxon>Polyphaga</taxon>
        <taxon>Cucujiformia</taxon>
        <taxon>Chrysomeloidea</taxon>
        <taxon>Cerambycidae</taxon>
        <taxon>Lamiinae</taxon>
        <taxon>Acanthocinini</taxon>
        <taxon>Exocentrus</taxon>
    </lineage>
</organism>
<dbReference type="SMART" id="SM01017">
    <property type="entry name" value="Arrestin_C"/>
    <property type="match status" value="1"/>
</dbReference>
<dbReference type="InterPro" id="IPR050357">
    <property type="entry name" value="Arrestin_domain-protein"/>
</dbReference>
<feature type="domain" description="Arrestin C-terminal-like" evidence="4">
    <location>
        <begin position="178"/>
        <end position="311"/>
    </location>
</feature>
<reference evidence="5 6" key="1">
    <citation type="journal article" date="2023" name="Insect Mol. Biol.">
        <title>Genome sequencing provides insights into the evolution of gene families encoding plant cell wall-degrading enzymes in longhorned beetles.</title>
        <authorList>
            <person name="Shin N.R."/>
            <person name="Okamura Y."/>
            <person name="Kirsch R."/>
            <person name="Pauchet Y."/>
        </authorList>
    </citation>
    <scope>NUCLEOTIDE SEQUENCE [LARGE SCALE GENOMIC DNA]</scope>
    <source>
        <strain evidence="5">EAD_L_NR</strain>
    </source>
</reference>
<gene>
    <name evidence="5" type="ORF">NQ315_013160</name>
</gene>
<dbReference type="PANTHER" id="PTHR11188">
    <property type="entry name" value="ARRESTIN DOMAIN CONTAINING PROTEIN"/>
    <property type="match status" value="1"/>
</dbReference>
<feature type="region of interest" description="Disordered" evidence="3">
    <location>
        <begin position="356"/>
        <end position="393"/>
    </location>
</feature>
<dbReference type="PANTHER" id="PTHR11188:SF176">
    <property type="entry name" value="ARRESTIN DOMAIN-CONTAINING PROTEIN 1"/>
    <property type="match status" value="1"/>
</dbReference>
<evidence type="ECO:0000313" key="6">
    <source>
        <dbReference type="Proteomes" id="UP001159042"/>
    </source>
</evidence>
<protein>
    <recommendedName>
        <fullName evidence="4">Arrestin C-terminal-like domain-containing protein</fullName>
    </recommendedName>
</protein>